<dbReference type="AlphaFoldDB" id="A0A7J8YH74"/>
<evidence type="ECO:0000313" key="3">
    <source>
        <dbReference type="EMBL" id="MBA0698384.1"/>
    </source>
</evidence>
<dbReference type="SMART" id="SM00061">
    <property type="entry name" value="MATH"/>
    <property type="match status" value="1"/>
</dbReference>
<feature type="non-terminal residue" evidence="3">
    <location>
        <position position="1"/>
    </location>
</feature>
<feature type="region of interest" description="Disordered" evidence="1">
    <location>
        <begin position="251"/>
        <end position="273"/>
    </location>
</feature>
<dbReference type="Proteomes" id="UP000593577">
    <property type="component" value="Unassembled WGS sequence"/>
</dbReference>
<dbReference type="CDD" id="cd00121">
    <property type="entry name" value="MATH"/>
    <property type="match status" value="1"/>
</dbReference>
<evidence type="ECO:0000256" key="1">
    <source>
        <dbReference type="SAM" id="MobiDB-lite"/>
    </source>
</evidence>
<feature type="domain" description="MATH" evidence="2">
    <location>
        <begin position="1"/>
        <end position="97"/>
    </location>
</feature>
<keyword evidence="4" id="KW-1185">Reference proteome</keyword>
<dbReference type="InterPro" id="IPR002083">
    <property type="entry name" value="MATH/TRAF_dom"/>
</dbReference>
<sequence length="273" mass="31728">HLLLYPGVEKGKEDPQVSLSLEFVSPKKLDKEIKAVVIFFLHDKVNNRYLSIQDTDVKRFSGKKKESELSPIVSLGCFKDPSNGYLVDDECAFGVDVFVLEDEGKTRVSFRTPIEERKKVYTWDVDVKKFISEEPRSVYSEPFTFVSNPGEVYKWRLHLCKGVYVKKKRYMSIYLCLLQMENQTEFPLGWKMDLEFELSLTHHDTKKESRSGKACFSVEDKAWGFPKFIKLDDLRDCDGVKVEAEFIKMSMQRIEQKPKPKPKEESSPSNKPK</sequence>
<dbReference type="Pfam" id="PF22486">
    <property type="entry name" value="MATH_2"/>
    <property type="match status" value="2"/>
</dbReference>
<dbReference type="PROSITE" id="PS50144">
    <property type="entry name" value="MATH"/>
    <property type="match status" value="2"/>
</dbReference>
<accession>A0A7J8YH74</accession>
<feature type="domain" description="MATH" evidence="2">
    <location>
        <begin position="118"/>
        <end position="253"/>
    </location>
</feature>
<protein>
    <recommendedName>
        <fullName evidence="2">MATH domain-containing protein</fullName>
    </recommendedName>
</protein>
<dbReference type="PANTHER" id="PTHR46162">
    <property type="entry name" value="TRAF-LIKE FAMILY PROTEIN"/>
    <property type="match status" value="1"/>
</dbReference>
<proteinExistence type="predicted"/>
<dbReference type="SUPFAM" id="SSF49599">
    <property type="entry name" value="TRAF domain-like"/>
    <property type="match status" value="2"/>
</dbReference>
<dbReference type="Gene3D" id="2.60.210.10">
    <property type="entry name" value="Apoptosis, Tumor Necrosis Factor Receptor Associated Protein 2, Chain A"/>
    <property type="match status" value="2"/>
</dbReference>
<feature type="compositionally biased region" description="Basic and acidic residues" evidence="1">
    <location>
        <begin position="254"/>
        <end position="266"/>
    </location>
</feature>
<dbReference type="PANTHER" id="PTHR46162:SF40">
    <property type="entry name" value="TRAF-LIKE FAMILY PROTEIN"/>
    <property type="match status" value="1"/>
</dbReference>
<comment type="caution">
    <text evidence="3">The sequence shown here is derived from an EMBL/GenBank/DDBJ whole genome shotgun (WGS) entry which is preliminary data.</text>
</comment>
<dbReference type="EMBL" id="JABFAA010000012">
    <property type="protein sequence ID" value="MBA0698384.1"/>
    <property type="molecule type" value="Genomic_DNA"/>
</dbReference>
<name>A0A7J8YH74_GOSAI</name>
<reference evidence="3 4" key="1">
    <citation type="journal article" date="2019" name="Genome Biol. Evol.">
        <title>Insights into the evolution of the New World diploid cottons (Gossypium, subgenus Houzingenia) based on genome sequencing.</title>
        <authorList>
            <person name="Grover C.E."/>
            <person name="Arick M.A. 2nd"/>
            <person name="Thrash A."/>
            <person name="Conover J.L."/>
            <person name="Sanders W.S."/>
            <person name="Peterson D.G."/>
            <person name="Frelichowski J.E."/>
            <person name="Scheffler J.A."/>
            <person name="Scheffler B.E."/>
            <person name="Wendel J.F."/>
        </authorList>
    </citation>
    <scope>NUCLEOTIDE SEQUENCE [LARGE SCALE GENOMIC DNA]</scope>
    <source>
        <strain evidence="3">185</strain>
        <tissue evidence="3">Leaf</tissue>
    </source>
</reference>
<evidence type="ECO:0000313" key="4">
    <source>
        <dbReference type="Proteomes" id="UP000593577"/>
    </source>
</evidence>
<evidence type="ECO:0000259" key="2">
    <source>
        <dbReference type="PROSITE" id="PS50144"/>
    </source>
</evidence>
<gene>
    <name evidence="3" type="ORF">Goari_021875</name>
</gene>
<organism evidence="3 4">
    <name type="scientific">Gossypium aridum</name>
    <name type="common">American cotton</name>
    <name type="synonym">Erioxylum aridum</name>
    <dbReference type="NCBI Taxonomy" id="34290"/>
    <lineage>
        <taxon>Eukaryota</taxon>
        <taxon>Viridiplantae</taxon>
        <taxon>Streptophyta</taxon>
        <taxon>Embryophyta</taxon>
        <taxon>Tracheophyta</taxon>
        <taxon>Spermatophyta</taxon>
        <taxon>Magnoliopsida</taxon>
        <taxon>eudicotyledons</taxon>
        <taxon>Gunneridae</taxon>
        <taxon>Pentapetalae</taxon>
        <taxon>rosids</taxon>
        <taxon>malvids</taxon>
        <taxon>Malvales</taxon>
        <taxon>Malvaceae</taxon>
        <taxon>Malvoideae</taxon>
        <taxon>Gossypium</taxon>
    </lineage>
</organism>
<dbReference type="InterPro" id="IPR008974">
    <property type="entry name" value="TRAF-like"/>
</dbReference>